<dbReference type="Pfam" id="PF13487">
    <property type="entry name" value="HD_5"/>
    <property type="match status" value="1"/>
</dbReference>
<evidence type="ECO:0000313" key="3">
    <source>
        <dbReference type="EMBL" id="MFC4454057.1"/>
    </source>
</evidence>
<dbReference type="PROSITE" id="PS51832">
    <property type="entry name" value="HD_GYP"/>
    <property type="match status" value="1"/>
</dbReference>
<feature type="domain" description="HD-GYP" evidence="2">
    <location>
        <begin position="332"/>
        <end position="516"/>
    </location>
</feature>
<accession>A0ABV8Y852</accession>
<dbReference type="InterPro" id="IPR037522">
    <property type="entry name" value="HD_GYP_dom"/>
</dbReference>
<dbReference type="Gene3D" id="3.30.450.40">
    <property type="match status" value="2"/>
</dbReference>
<organism evidence="3 4">
    <name type="scientific">Deinococcus sonorensis</name>
    <dbReference type="NCBI Taxonomy" id="309891"/>
    <lineage>
        <taxon>Bacteria</taxon>
        <taxon>Thermotogati</taxon>
        <taxon>Deinococcota</taxon>
        <taxon>Deinococci</taxon>
        <taxon>Deinococcales</taxon>
        <taxon>Deinococcaceae</taxon>
        <taxon>Deinococcus</taxon>
    </lineage>
</organism>
<dbReference type="InterPro" id="IPR029016">
    <property type="entry name" value="GAF-like_dom_sf"/>
</dbReference>
<feature type="coiled-coil region" evidence="1">
    <location>
        <begin position="322"/>
        <end position="349"/>
    </location>
</feature>
<dbReference type="SMART" id="SM00471">
    <property type="entry name" value="HDc"/>
    <property type="match status" value="1"/>
</dbReference>
<evidence type="ECO:0000259" key="2">
    <source>
        <dbReference type="PROSITE" id="PS51832"/>
    </source>
</evidence>
<proteinExistence type="predicted"/>
<dbReference type="Gene3D" id="1.10.3210.10">
    <property type="entry name" value="Hypothetical protein af1432"/>
    <property type="match status" value="1"/>
</dbReference>
<dbReference type="RefSeq" id="WP_380129753.1">
    <property type="nucleotide sequence ID" value="NZ_JBHSEG010000003.1"/>
</dbReference>
<dbReference type="NCBIfam" id="TIGR00277">
    <property type="entry name" value="HDIG"/>
    <property type="match status" value="1"/>
</dbReference>
<sequence length="516" mass="56041">MSGDARQSASLRGASAKPRPDPYAVLHLARSSQDVFRRCVEMALSATRATSVMALLHRPAVELLEVVAAAGHLAEEALGRQVGEGEALAWRVYRSGRPYLLADVRRDPEAHFVSGRARAGMYLGVPMLDPDGHVLGVLSVDTTDSDETLDEEDGRVLSLLAQAAGVAYARLLALEEAQQSAAAFEQLARLSATLDHLNDPQLIGQRLLDTLLELGGFLCGALYSMTSEGLKTRLRAGDTSACGMDLPPAGMVSAVFQANATLLELNSRCGPDGARRTVLATPVRTHGQPVSVMMLAYPRPLPRVPPERVAMLEIVAARTGQAQERASNLEQLRQTREEALRALGRVVERRDDETFGHTDRVTTLAVRLGEVQGLHAAALQHLRWGAYLHDIGKVAVPDSILRKPGPLTPSEREVMQTHAAIGHHMVQDSEFLPPQVGEVVRHHHERWDGTGYPDQLAGEAIPLLARLFSVVDVYDALITARPYKAAWTREAALAELGRCAGTQFDPEVVRAFMQLV</sequence>
<dbReference type="SUPFAM" id="SSF109604">
    <property type="entry name" value="HD-domain/PDEase-like"/>
    <property type="match status" value="1"/>
</dbReference>
<dbReference type="InterPro" id="IPR003607">
    <property type="entry name" value="HD/PDEase_dom"/>
</dbReference>
<dbReference type="EMBL" id="JBHSEG010000003">
    <property type="protein sequence ID" value="MFC4454057.1"/>
    <property type="molecule type" value="Genomic_DNA"/>
</dbReference>
<reference evidence="4" key="1">
    <citation type="journal article" date="2019" name="Int. J. Syst. Evol. Microbiol.">
        <title>The Global Catalogue of Microorganisms (GCM) 10K type strain sequencing project: providing services to taxonomists for standard genome sequencing and annotation.</title>
        <authorList>
            <consortium name="The Broad Institute Genomics Platform"/>
            <consortium name="The Broad Institute Genome Sequencing Center for Infectious Disease"/>
            <person name="Wu L."/>
            <person name="Ma J."/>
        </authorList>
    </citation>
    <scope>NUCLEOTIDE SEQUENCE [LARGE SCALE GENOMIC DNA]</scope>
    <source>
        <strain evidence="4">CCUG 39970</strain>
    </source>
</reference>
<protein>
    <submittedName>
        <fullName evidence="3">HD domain-containing phosphohydrolase</fullName>
    </submittedName>
</protein>
<dbReference type="InterPro" id="IPR006675">
    <property type="entry name" value="HDIG_dom"/>
</dbReference>
<evidence type="ECO:0000313" key="4">
    <source>
        <dbReference type="Proteomes" id="UP001595939"/>
    </source>
</evidence>
<evidence type="ECO:0000256" key="1">
    <source>
        <dbReference type="SAM" id="Coils"/>
    </source>
</evidence>
<dbReference type="SMART" id="SM00065">
    <property type="entry name" value="GAF"/>
    <property type="match status" value="1"/>
</dbReference>
<dbReference type="InterPro" id="IPR052020">
    <property type="entry name" value="Cyclic_di-GMP/3'3'-cGAMP_PDE"/>
</dbReference>
<dbReference type="PANTHER" id="PTHR45228">
    <property type="entry name" value="CYCLIC DI-GMP PHOSPHODIESTERASE TM_0186-RELATED"/>
    <property type="match status" value="1"/>
</dbReference>
<keyword evidence="1" id="KW-0175">Coiled coil</keyword>
<dbReference type="SUPFAM" id="SSF55781">
    <property type="entry name" value="GAF domain-like"/>
    <property type="match status" value="2"/>
</dbReference>
<comment type="caution">
    <text evidence="3">The sequence shown here is derived from an EMBL/GenBank/DDBJ whole genome shotgun (WGS) entry which is preliminary data.</text>
</comment>
<dbReference type="Pfam" id="PF13185">
    <property type="entry name" value="GAF_2"/>
    <property type="match status" value="1"/>
</dbReference>
<dbReference type="CDD" id="cd00077">
    <property type="entry name" value="HDc"/>
    <property type="match status" value="1"/>
</dbReference>
<gene>
    <name evidence="3" type="ORF">ACFO0P_09765</name>
</gene>
<dbReference type="Proteomes" id="UP001595939">
    <property type="component" value="Unassembled WGS sequence"/>
</dbReference>
<dbReference type="PANTHER" id="PTHR45228:SF8">
    <property type="entry name" value="TWO-COMPONENT RESPONSE REGULATOR-RELATED"/>
    <property type="match status" value="1"/>
</dbReference>
<name>A0ABV8Y852_9DEIO</name>
<dbReference type="InterPro" id="IPR003018">
    <property type="entry name" value="GAF"/>
</dbReference>
<keyword evidence="4" id="KW-1185">Reference proteome</keyword>